<dbReference type="EMBL" id="CP093345">
    <property type="protein sequence ID" value="WOG94036.1"/>
    <property type="molecule type" value="Genomic_DNA"/>
</dbReference>
<keyword evidence="3" id="KW-0862">Zinc</keyword>
<evidence type="ECO:0000256" key="1">
    <source>
        <dbReference type="ARBA" id="ARBA00022723"/>
    </source>
</evidence>
<name>A0AAF1AVH2_DAUCS</name>
<evidence type="ECO:0000313" key="5">
    <source>
        <dbReference type="EMBL" id="WOG94036.1"/>
    </source>
</evidence>
<dbReference type="PANTHER" id="PTHR32410">
    <property type="entry name" value="CYSTEINE/HISTIDINE-RICH C1 DOMAIN FAMILY PROTEIN"/>
    <property type="match status" value="1"/>
</dbReference>
<evidence type="ECO:0000259" key="4">
    <source>
        <dbReference type="PROSITE" id="PS50081"/>
    </source>
</evidence>
<reference evidence="5" key="1">
    <citation type="journal article" date="2016" name="Nat. Genet.">
        <title>A high-quality carrot genome assembly provides new insights into carotenoid accumulation and asterid genome evolution.</title>
        <authorList>
            <person name="Iorizzo M."/>
            <person name="Ellison S."/>
            <person name="Senalik D."/>
            <person name="Zeng P."/>
            <person name="Satapoomin P."/>
            <person name="Huang J."/>
            <person name="Bowman M."/>
            <person name="Iovene M."/>
            <person name="Sanseverino W."/>
            <person name="Cavagnaro P."/>
            <person name="Yildiz M."/>
            <person name="Macko-Podgorni A."/>
            <person name="Moranska E."/>
            <person name="Grzebelus E."/>
            <person name="Grzebelus D."/>
            <person name="Ashrafi H."/>
            <person name="Zheng Z."/>
            <person name="Cheng S."/>
            <person name="Spooner D."/>
            <person name="Van Deynze A."/>
            <person name="Simon P."/>
        </authorList>
    </citation>
    <scope>NUCLEOTIDE SEQUENCE</scope>
    <source>
        <tissue evidence="5">Leaf</tissue>
    </source>
</reference>
<proteinExistence type="predicted"/>
<sequence length="552" mass="62773">MSASTPKMSSSLKHFSHPKHSLVLKDFNVVGDDARCHVCDTSVVGSLTYTCSRSSDDAECQGFYLHKRCAELPTTITFYKHNQHPLVLIKRPNHFCDVCGGDLKFSYACDDCRFDVCLICAFQQRLLHHQGHPEHPLILMPRKSLFKCDACYEKAEDSSYVCTTCDLCIHKKCAFSPLTIPTPAFHHHPLHLFYSIPTMHRYFDRFCNICRQRVHKRFWMYYCHKCTYFVHMRCATSSPTSSSLNEIEDEGSHNDEADLIELPLHSEESLFDLIISQCRKLQFQFQGKDKNSTAISPAPDPPIINKHWSHKEHPLVRFQHSSHENDNNEDNYNKRELICDGCIQPITVIHPSYYACNQCGFLLHSFCATQLPGVLVAGACPPHPQHSLKLYGRSIFYTSTMCEICRNNTNGFYYQSPRIFLIYTQVTGELFDHLSSLDALRAALPVGTVSGAPKVKAMELIDKFEVTRRGPYSGGFGDDAICHVCDTSVIGSPTYTCSRSSDDAECQGFYLHKSCAELPTTITFYKHNQHPLVLLKHPHQFCDSCGEDFKFS</sequence>
<dbReference type="InterPro" id="IPR046349">
    <property type="entry name" value="C1-like_sf"/>
</dbReference>
<dbReference type="InterPro" id="IPR002219">
    <property type="entry name" value="PKC_DAG/PE"/>
</dbReference>
<keyword evidence="6" id="KW-1185">Reference proteome</keyword>
<gene>
    <name evidence="5" type="ORF">DCAR_0313327</name>
</gene>
<protein>
    <recommendedName>
        <fullName evidence="4">Phorbol-ester/DAG-type domain-containing protein</fullName>
    </recommendedName>
</protein>
<evidence type="ECO:0000313" key="6">
    <source>
        <dbReference type="Proteomes" id="UP000077755"/>
    </source>
</evidence>
<dbReference type="Proteomes" id="UP000077755">
    <property type="component" value="Chromosome 3"/>
</dbReference>
<dbReference type="PROSITE" id="PS50081">
    <property type="entry name" value="ZF_DAG_PE_2"/>
    <property type="match status" value="1"/>
</dbReference>
<feature type="domain" description="Phorbol-ester/DAG-type" evidence="4">
    <location>
        <begin position="190"/>
        <end position="242"/>
    </location>
</feature>
<keyword evidence="2" id="KW-0677">Repeat</keyword>
<dbReference type="InterPro" id="IPR053192">
    <property type="entry name" value="Vacuole_Formation_Reg"/>
</dbReference>
<dbReference type="InterPro" id="IPR005801">
    <property type="entry name" value="ADC_synthase"/>
</dbReference>
<dbReference type="Pfam" id="PF03107">
    <property type="entry name" value="C1_2"/>
    <property type="match status" value="2"/>
</dbReference>
<dbReference type="AlphaFoldDB" id="A0AAF1AVH2"/>
<dbReference type="InterPro" id="IPR004146">
    <property type="entry name" value="DC1"/>
</dbReference>
<accession>A0AAF1AVH2</accession>
<organism evidence="5 6">
    <name type="scientific">Daucus carota subsp. sativus</name>
    <name type="common">Carrot</name>
    <dbReference type="NCBI Taxonomy" id="79200"/>
    <lineage>
        <taxon>Eukaryota</taxon>
        <taxon>Viridiplantae</taxon>
        <taxon>Streptophyta</taxon>
        <taxon>Embryophyta</taxon>
        <taxon>Tracheophyta</taxon>
        <taxon>Spermatophyta</taxon>
        <taxon>Magnoliopsida</taxon>
        <taxon>eudicotyledons</taxon>
        <taxon>Gunneridae</taxon>
        <taxon>Pentapetalae</taxon>
        <taxon>asterids</taxon>
        <taxon>campanulids</taxon>
        <taxon>Apiales</taxon>
        <taxon>Apiaceae</taxon>
        <taxon>Apioideae</taxon>
        <taxon>Scandiceae</taxon>
        <taxon>Daucinae</taxon>
        <taxon>Daucus</taxon>
        <taxon>Daucus sect. Daucus</taxon>
    </lineage>
</organism>
<dbReference type="SUPFAM" id="SSF56322">
    <property type="entry name" value="ADC synthase"/>
    <property type="match status" value="1"/>
</dbReference>
<dbReference type="SUPFAM" id="SSF57889">
    <property type="entry name" value="Cysteine-rich domain"/>
    <property type="match status" value="6"/>
</dbReference>
<keyword evidence="1" id="KW-0479">Metal-binding</keyword>
<dbReference type="InterPro" id="IPR015890">
    <property type="entry name" value="Chorismate_C"/>
</dbReference>
<evidence type="ECO:0000256" key="3">
    <source>
        <dbReference type="ARBA" id="ARBA00022833"/>
    </source>
</evidence>
<dbReference type="Gene3D" id="3.60.120.10">
    <property type="entry name" value="Anthranilate synthase"/>
    <property type="match status" value="1"/>
</dbReference>
<reference evidence="5" key="2">
    <citation type="submission" date="2022-03" db="EMBL/GenBank/DDBJ databases">
        <title>Draft title - Genomic analysis of global carrot germplasm unveils the trajectory of domestication and the origin of high carotenoid orange carrot.</title>
        <authorList>
            <person name="Iorizzo M."/>
            <person name="Ellison S."/>
            <person name="Senalik D."/>
            <person name="Macko-Podgorni A."/>
            <person name="Grzebelus D."/>
            <person name="Bostan H."/>
            <person name="Rolling W."/>
            <person name="Curaba J."/>
            <person name="Simon P."/>
        </authorList>
    </citation>
    <scope>NUCLEOTIDE SEQUENCE</scope>
    <source>
        <tissue evidence="5">Leaf</tissue>
    </source>
</reference>
<dbReference type="PANTHER" id="PTHR32410:SF216">
    <property type="entry name" value="PHORBOL-ESTER_DAG-TYPE DOMAIN-CONTAINING PROTEIN"/>
    <property type="match status" value="1"/>
</dbReference>
<dbReference type="GO" id="GO:0046872">
    <property type="term" value="F:metal ion binding"/>
    <property type="evidence" value="ECO:0007669"/>
    <property type="project" value="UniProtKB-KW"/>
</dbReference>
<dbReference type="Pfam" id="PF00425">
    <property type="entry name" value="Chorismate_bind"/>
    <property type="match status" value="1"/>
</dbReference>
<evidence type="ECO:0000256" key="2">
    <source>
        <dbReference type="ARBA" id="ARBA00022737"/>
    </source>
</evidence>